<organism evidence="1 2">
    <name type="scientific">Chiloscyllium punctatum</name>
    <name type="common">Brownbanded bambooshark</name>
    <name type="synonym">Hemiscyllium punctatum</name>
    <dbReference type="NCBI Taxonomy" id="137246"/>
    <lineage>
        <taxon>Eukaryota</taxon>
        <taxon>Metazoa</taxon>
        <taxon>Chordata</taxon>
        <taxon>Craniata</taxon>
        <taxon>Vertebrata</taxon>
        <taxon>Chondrichthyes</taxon>
        <taxon>Elasmobranchii</taxon>
        <taxon>Galeomorphii</taxon>
        <taxon>Galeoidea</taxon>
        <taxon>Orectolobiformes</taxon>
        <taxon>Hemiscylliidae</taxon>
        <taxon>Chiloscyllium</taxon>
    </lineage>
</organism>
<evidence type="ECO:0000313" key="1">
    <source>
        <dbReference type="EMBL" id="GCC23358.1"/>
    </source>
</evidence>
<reference evidence="1 2" key="1">
    <citation type="journal article" date="2018" name="Nat. Ecol. Evol.">
        <title>Shark genomes provide insights into elasmobranch evolution and the origin of vertebrates.</title>
        <authorList>
            <person name="Hara Y"/>
            <person name="Yamaguchi K"/>
            <person name="Onimaru K"/>
            <person name="Kadota M"/>
            <person name="Koyanagi M"/>
            <person name="Keeley SD"/>
            <person name="Tatsumi K"/>
            <person name="Tanaka K"/>
            <person name="Motone F"/>
            <person name="Kageyama Y"/>
            <person name="Nozu R"/>
            <person name="Adachi N"/>
            <person name="Nishimura O"/>
            <person name="Nakagawa R"/>
            <person name="Tanegashima C"/>
            <person name="Kiyatake I"/>
            <person name="Matsumoto R"/>
            <person name="Murakumo K"/>
            <person name="Nishida K"/>
            <person name="Terakita A"/>
            <person name="Kuratani S"/>
            <person name="Sato K"/>
            <person name="Hyodo S Kuraku.S."/>
        </authorList>
    </citation>
    <scope>NUCLEOTIDE SEQUENCE [LARGE SCALE GENOMIC DNA]</scope>
</reference>
<proteinExistence type="predicted"/>
<accession>A0A401RZ34</accession>
<dbReference type="AlphaFoldDB" id="A0A401RZ34"/>
<evidence type="ECO:0000313" key="2">
    <source>
        <dbReference type="Proteomes" id="UP000287033"/>
    </source>
</evidence>
<comment type="caution">
    <text evidence="1">The sequence shown here is derived from an EMBL/GenBank/DDBJ whole genome shotgun (WGS) entry which is preliminary data.</text>
</comment>
<keyword evidence="2" id="KW-1185">Reference proteome</keyword>
<name>A0A401RZ34_CHIPU</name>
<gene>
    <name evidence="1" type="ORF">chiPu_0001752</name>
</gene>
<dbReference type="Proteomes" id="UP000287033">
    <property type="component" value="Unassembled WGS sequence"/>
</dbReference>
<protein>
    <submittedName>
        <fullName evidence="1">Uncharacterized protein</fullName>
    </submittedName>
</protein>
<dbReference type="EMBL" id="BEZZ01000028">
    <property type="protein sequence ID" value="GCC23358.1"/>
    <property type="molecule type" value="Genomic_DNA"/>
</dbReference>
<sequence length="82" mass="9498">MKRFAKETCDCQKIVFVRSRASTLSWERTRSVHTTHMRWSRANMAIQRGFGVQVYSEIPQCPSSSRNNPAFFLRRVSVISSS</sequence>